<keyword evidence="1" id="KW-0808">Transferase</keyword>
<proteinExistence type="predicted"/>
<dbReference type="OrthoDB" id="9811902at2"/>
<protein>
    <submittedName>
        <fullName evidence="1">Glycosyltransferase involved in cell wall bisynthesis</fullName>
    </submittedName>
</protein>
<dbReference type="AlphaFoldDB" id="A0A1M7L4U9"/>
<gene>
    <name evidence="1" type="ORF">SAMN05878281_1740</name>
</gene>
<evidence type="ECO:0000313" key="1">
    <source>
        <dbReference type="EMBL" id="SHM73080.1"/>
    </source>
</evidence>
<dbReference type="Proteomes" id="UP000190235">
    <property type="component" value="Chromosome I"/>
</dbReference>
<evidence type="ECO:0000313" key="2">
    <source>
        <dbReference type="Proteomes" id="UP000190235"/>
    </source>
</evidence>
<dbReference type="CDD" id="cd03794">
    <property type="entry name" value="GT4_WbuB-like"/>
    <property type="match status" value="1"/>
</dbReference>
<organism evidence="1 2">
    <name type="scientific">Salegentibacter salegens</name>
    <dbReference type="NCBI Taxonomy" id="143223"/>
    <lineage>
        <taxon>Bacteria</taxon>
        <taxon>Pseudomonadati</taxon>
        <taxon>Bacteroidota</taxon>
        <taxon>Flavobacteriia</taxon>
        <taxon>Flavobacteriales</taxon>
        <taxon>Flavobacteriaceae</taxon>
        <taxon>Salegentibacter</taxon>
    </lineage>
</organism>
<keyword evidence="2" id="KW-1185">Reference proteome</keyword>
<dbReference type="GO" id="GO:0016740">
    <property type="term" value="F:transferase activity"/>
    <property type="evidence" value="ECO:0007669"/>
    <property type="project" value="UniProtKB-KW"/>
</dbReference>
<dbReference type="RefSeq" id="WP_079734882.1">
    <property type="nucleotide sequence ID" value="NZ_LT670848.1"/>
</dbReference>
<reference evidence="2" key="1">
    <citation type="submission" date="2016-11" db="EMBL/GenBank/DDBJ databases">
        <authorList>
            <person name="Varghese N."/>
            <person name="Submissions S."/>
        </authorList>
    </citation>
    <scope>NUCLEOTIDE SEQUENCE [LARGE SCALE GENOMIC DNA]</scope>
    <source>
        <strain evidence="2">ACAM 48</strain>
    </source>
</reference>
<dbReference type="PANTHER" id="PTHR12526:SF622">
    <property type="entry name" value="GLYCOSYLTRANSFERASE (GROUP I)"/>
    <property type="match status" value="1"/>
</dbReference>
<dbReference type="Gene3D" id="3.40.50.2000">
    <property type="entry name" value="Glycogen Phosphorylase B"/>
    <property type="match status" value="2"/>
</dbReference>
<dbReference type="Pfam" id="PF13692">
    <property type="entry name" value="Glyco_trans_1_4"/>
    <property type="match status" value="1"/>
</dbReference>
<dbReference type="STRING" id="143223.SAMN05878281_1740"/>
<dbReference type="EMBL" id="LT670848">
    <property type="protein sequence ID" value="SHM73080.1"/>
    <property type="molecule type" value="Genomic_DNA"/>
</dbReference>
<dbReference type="SUPFAM" id="SSF53756">
    <property type="entry name" value="UDP-Glycosyltransferase/glycogen phosphorylase"/>
    <property type="match status" value="1"/>
</dbReference>
<dbReference type="PANTHER" id="PTHR12526">
    <property type="entry name" value="GLYCOSYLTRANSFERASE"/>
    <property type="match status" value="1"/>
</dbReference>
<name>A0A1M7L4U9_9FLAO</name>
<accession>A0A1M7L4U9</accession>
<sequence>MDKKNKEIWFIDQYIGHPKYGNVYRNFYLAEELQKRNIKVRIFSGSYSHLRYNNPIVSGICTTEILDGVEFNWIKIKNYGDGRSIGRVLSFFEFTSKLFFLRKEIGPEVILTPSAPMVPFWLVYFFNKIYWNNKSKIIFEIRDIWPLTLITLGKKKKYHPFIIFLSFTEKVAYKKVDYIVSTLKLSYKHIATITKKRPRFKWIDNGINIPDKTVQVPKEILSLIPTDKFIIGYTGSLGLANAMSYLIEAANLIKHNTKVHFVLVGDGSDKKALMRKAKGLNNITFINKVEKNFIPGILSHFDALYFSYANVPELYKYGVSANKTYEYMISGKPIILSTPKLEYNIIEIAQCGIVIPPENSKSIYRAIHALFLLSPEERADMGKRGKEYIKRNNTFDILGDKLYKVINEVL</sequence>